<evidence type="ECO:0000256" key="2">
    <source>
        <dbReference type="ARBA" id="ARBA00022723"/>
    </source>
</evidence>
<keyword evidence="14" id="KW-1185">Reference proteome</keyword>
<sequence length="440" mass="50376">MESLSLHKICRICLKSDILVSIYSPTFLIRPIEMMQKLKIANFNTNDDAFPALLCQSCLYRLLDAYNLQQLAEASERRLREYFFGIPSQSTMSSLGSVLNISISPKPLETPDDSVSVANLCDMMFYRDVTNDIVEVVGDDVELLNDVEIDVSSLTRSEADETLSEVFGRNSSVSMDATLIGTSHDEEKRYENKNSGNSLCEMQQQVEGKKRIHESTKGQGRSVKKTLKIPDKCLDCGKVFHYKGYLLIHKRVHTGERPFKCELCSREFITSTKLLLHQPTHNATDWRKRFQCEICSAFFATSSNFKSHKLTHATVRNYSCEMCKMSFKSQRNLKRHQAVHQAIDSDERQDSEIFCQICGKSFSKHASLSAHLTMVHRRVRKHKCSECDKIFGKKSNLINHMRTHSGEKPFECPTCYWKFAQSSSLRRHMKKHNKSGPVTL</sequence>
<dbReference type="PROSITE" id="PS51915">
    <property type="entry name" value="ZAD"/>
    <property type="match status" value="1"/>
</dbReference>
<dbReference type="FunFam" id="3.30.160.60:FF:000012">
    <property type="entry name" value="RB-associated KRAB zinc finger protein-like"/>
    <property type="match status" value="1"/>
</dbReference>
<dbReference type="GO" id="GO:0005634">
    <property type="term" value="C:nucleus"/>
    <property type="evidence" value="ECO:0007669"/>
    <property type="project" value="UniProtKB-SubCell"/>
</dbReference>
<evidence type="ECO:0000313" key="15">
    <source>
        <dbReference type="RefSeq" id="XP_005176270.1"/>
    </source>
</evidence>
<dbReference type="PANTHER" id="PTHR24393">
    <property type="entry name" value="ZINC FINGER PROTEIN"/>
    <property type="match status" value="1"/>
</dbReference>
<dbReference type="FunFam" id="3.30.160.60:FF:000417">
    <property type="entry name" value="Zinc finger protein"/>
    <property type="match status" value="1"/>
</dbReference>
<evidence type="ECO:0000259" key="12">
    <source>
        <dbReference type="PROSITE" id="PS51915"/>
    </source>
</evidence>
<evidence type="ECO:0000256" key="7">
    <source>
        <dbReference type="ARBA" id="ARBA00023163"/>
    </source>
</evidence>
<organism evidence="13">
    <name type="scientific">Musca domestica</name>
    <name type="common">House fly</name>
    <dbReference type="NCBI Taxonomy" id="7370"/>
    <lineage>
        <taxon>Eukaryota</taxon>
        <taxon>Metazoa</taxon>
        <taxon>Ecdysozoa</taxon>
        <taxon>Arthropoda</taxon>
        <taxon>Hexapoda</taxon>
        <taxon>Insecta</taxon>
        <taxon>Pterygota</taxon>
        <taxon>Neoptera</taxon>
        <taxon>Endopterygota</taxon>
        <taxon>Diptera</taxon>
        <taxon>Brachycera</taxon>
        <taxon>Muscomorpha</taxon>
        <taxon>Muscoidea</taxon>
        <taxon>Muscidae</taxon>
        <taxon>Musca</taxon>
    </lineage>
</organism>
<evidence type="ECO:0000259" key="11">
    <source>
        <dbReference type="PROSITE" id="PS50157"/>
    </source>
</evidence>
<dbReference type="FunFam" id="3.30.160.60:FF:000446">
    <property type="entry name" value="Zinc finger protein"/>
    <property type="match status" value="1"/>
</dbReference>
<dbReference type="GO" id="GO:0008270">
    <property type="term" value="F:zinc ion binding"/>
    <property type="evidence" value="ECO:0007669"/>
    <property type="project" value="UniProtKB-UniRule"/>
</dbReference>
<dbReference type="SMART" id="SM00355">
    <property type="entry name" value="ZnF_C2H2"/>
    <property type="match status" value="7"/>
</dbReference>
<dbReference type="Pfam" id="PF00096">
    <property type="entry name" value="zf-C2H2"/>
    <property type="match status" value="6"/>
</dbReference>
<dbReference type="Pfam" id="PF07776">
    <property type="entry name" value="zf-AD"/>
    <property type="match status" value="1"/>
</dbReference>
<dbReference type="FunFam" id="3.30.160.60:FF:000303">
    <property type="entry name" value="Zinc finger protein 41"/>
    <property type="match status" value="1"/>
</dbReference>
<evidence type="ECO:0000313" key="14">
    <source>
        <dbReference type="Proteomes" id="UP001652621"/>
    </source>
</evidence>
<dbReference type="EnsemblMetazoa" id="MDOA014830-RA">
    <property type="protein sequence ID" value="MDOA014830-PA"/>
    <property type="gene ID" value="MDOA014830"/>
</dbReference>
<protein>
    <submittedName>
        <fullName evidence="15">Zinc finger protein OZF isoform X1</fullName>
    </submittedName>
</protein>
<feature type="domain" description="C2H2-type" evidence="11">
    <location>
        <begin position="382"/>
        <end position="409"/>
    </location>
</feature>
<proteinExistence type="predicted"/>
<dbReference type="Gene3D" id="3.30.160.60">
    <property type="entry name" value="Classic Zinc Finger"/>
    <property type="match status" value="6"/>
</dbReference>
<feature type="binding site" evidence="10">
    <location>
        <position position="13"/>
    </location>
    <ligand>
        <name>Zn(2+)</name>
        <dbReference type="ChEBI" id="CHEBI:29105"/>
    </ligand>
</feature>
<evidence type="ECO:0000256" key="4">
    <source>
        <dbReference type="ARBA" id="ARBA00022771"/>
    </source>
</evidence>
<dbReference type="PROSITE" id="PS50157">
    <property type="entry name" value="ZINC_FINGER_C2H2_2"/>
    <property type="match status" value="7"/>
</dbReference>
<evidence type="ECO:0000313" key="13">
    <source>
        <dbReference type="EnsemblMetazoa" id="MDOA014830-PA"/>
    </source>
</evidence>
<dbReference type="GO" id="GO:0001228">
    <property type="term" value="F:DNA-binding transcription activator activity, RNA polymerase II-specific"/>
    <property type="evidence" value="ECO:0007669"/>
    <property type="project" value="TreeGrafter"/>
</dbReference>
<dbReference type="VEuPathDB" id="VectorBase:MDOMA2_013643"/>
<dbReference type="Proteomes" id="UP001652621">
    <property type="component" value="Unplaced"/>
</dbReference>
<dbReference type="InterPro" id="IPR013087">
    <property type="entry name" value="Znf_C2H2_type"/>
</dbReference>
<keyword evidence="5 10" id="KW-0862">Zinc</keyword>
<keyword evidence="4 9" id="KW-0863">Zinc-finger</keyword>
<feature type="domain" description="C2H2-type" evidence="11">
    <location>
        <begin position="318"/>
        <end position="345"/>
    </location>
</feature>
<dbReference type="SUPFAM" id="SSF57667">
    <property type="entry name" value="beta-beta-alpha zinc fingers"/>
    <property type="match status" value="3"/>
</dbReference>
<dbReference type="SUPFAM" id="SSF57716">
    <property type="entry name" value="Glucocorticoid receptor-like (DNA-binding domain)"/>
    <property type="match status" value="1"/>
</dbReference>
<feature type="domain" description="C2H2-type" evidence="11">
    <location>
        <begin position="410"/>
        <end position="437"/>
    </location>
</feature>
<feature type="domain" description="C2H2-type" evidence="11">
    <location>
        <begin position="231"/>
        <end position="258"/>
    </location>
</feature>
<keyword evidence="8" id="KW-0539">Nucleus</keyword>
<dbReference type="InterPro" id="IPR012934">
    <property type="entry name" value="Znf_AD"/>
</dbReference>
<dbReference type="PROSITE" id="PS00028">
    <property type="entry name" value="ZINC_FINGER_C2H2_1"/>
    <property type="match status" value="7"/>
</dbReference>
<dbReference type="eggNOG" id="KOG1721">
    <property type="taxonomic scope" value="Eukaryota"/>
</dbReference>
<evidence type="ECO:0000256" key="8">
    <source>
        <dbReference type="ARBA" id="ARBA00023242"/>
    </source>
</evidence>
<dbReference type="VEuPathDB" id="VectorBase:MDOA014830"/>
<dbReference type="GeneID" id="101889845"/>
<keyword evidence="7" id="KW-0804">Transcription</keyword>
<comment type="subcellular location">
    <subcellularLocation>
        <location evidence="1">Nucleus</location>
    </subcellularLocation>
</comment>
<reference evidence="13" key="1">
    <citation type="submission" date="2020-05" db="UniProtKB">
        <authorList>
            <consortium name="EnsemblMetazoa"/>
        </authorList>
    </citation>
    <scope>IDENTIFICATION</scope>
    <source>
        <strain evidence="13">Aabys</strain>
    </source>
</reference>
<evidence type="ECO:0000256" key="1">
    <source>
        <dbReference type="ARBA" id="ARBA00004123"/>
    </source>
</evidence>
<feature type="binding site" evidence="10">
    <location>
        <position position="55"/>
    </location>
    <ligand>
        <name>Zn(2+)</name>
        <dbReference type="ChEBI" id="CHEBI:29105"/>
    </ligand>
</feature>
<gene>
    <name evidence="13" type="primary">101889845</name>
    <name evidence="15" type="synonym">LOC101889845</name>
</gene>
<feature type="binding site" evidence="10">
    <location>
        <position position="10"/>
    </location>
    <ligand>
        <name>Zn(2+)</name>
        <dbReference type="ChEBI" id="CHEBI:29105"/>
    </ligand>
</feature>
<feature type="domain" description="C2H2-type" evidence="11">
    <location>
        <begin position="353"/>
        <end position="381"/>
    </location>
</feature>
<dbReference type="KEGG" id="mde:101889845"/>
<dbReference type="RefSeq" id="XP_005176270.1">
    <property type="nucleotide sequence ID" value="XM_005176213.3"/>
</dbReference>
<dbReference type="PANTHER" id="PTHR24393:SF34">
    <property type="entry name" value="PR_SET DOMAIN 13"/>
    <property type="match status" value="1"/>
</dbReference>
<dbReference type="AlphaFoldDB" id="A0A1I8NGA3"/>
<evidence type="ECO:0000256" key="10">
    <source>
        <dbReference type="PROSITE-ProRule" id="PRU01263"/>
    </source>
</evidence>
<keyword evidence="6" id="KW-0805">Transcription regulation</keyword>
<dbReference type="InterPro" id="IPR036236">
    <property type="entry name" value="Znf_C2H2_sf"/>
</dbReference>
<dbReference type="OrthoDB" id="6077919at2759"/>
<evidence type="ECO:0000256" key="3">
    <source>
        <dbReference type="ARBA" id="ARBA00022737"/>
    </source>
</evidence>
<keyword evidence="2 10" id="KW-0479">Metal-binding</keyword>
<accession>A0A1I8NGA3</accession>
<keyword evidence="3" id="KW-0677">Repeat</keyword>
<name>A0A1I8NGA3_MUSDO</name>
<feature type="binding site" evidence="10">
    <location>
        <position position="58"/>
    </location>
    <ligand>
        <name>Zn(2+)</name>
        <dbReference type="ChEBI" id="CHEBI:29105"/>
    </ligand>
</feature>
<evidence type="ECO:0000256" key="5">
    <source>
        <dbReference type="ARBA" id="ARBA00022833"/>
    </source>
</evidence>
<evidence type="ECO:0000256" key="6">
    <source>
        <dbReference type="ARBA" id="ARBA00023015"/>
    </source>
</evidence>
<dbReference type="SMART" id="SM00868">
    <property type="entry name" value="zf-AD"/>
    <property type="match status" value="1"/>
</dbReference>
<dbReference type="GO" id="GO:0000978">
    <property type="term" value="F:RNA polymerase II cis-regulatory region sequence-specific DNA binding"/>
    <property type="evidence" value="ECO:0007669"/>
    <property type="project" value="TreeGrafter"/>
</dbReference>
<feature type="domain" description="C2H2-type" evidence="11">
    <location>
        <begin position="290"/>
        <end position="317"/>
    </location>
</feature>
<feature type="domain" description="ZAD" evidence="12">
    <location>
        <begin position="8"/>
        <end position="82"/>
    </location>
</feature>
<evidence type="ECO:0000256" key="9">
    <source>
        <dbReference type="PROSITE-ProRule" id="PRU00042"/>
    </source>
</evidence>
<feature type="domain" description="C2H2-type" evidence="11">
    <location>
        <begin position="259"/>
        <end position="286"/>
    </location>
</feature>
<reference evidence="15" key="2">
    <citation type="submission" date="2025-04" db="UniProtKB">
        <authorList>
            <consortium name="RefSeq"/>
        </authorList>
    </citation>
    <scope>IDENTIFICATION</scope>
    <source>
        <strain evidence="15">Aabys</strain>
    </source>
</reference>